<name>A0A402D428_9BACT</name>
<evidence type="ECO:0000313" key="3">
    <source>
        <dbReference type="EMBL" id="BDI31208.1"/>
    </source>
</evidence>
<dbReference type="EMBL" id="AP025739">
    <property type="protein sequence ID" value="BDI31208.1"/>
    <property type="molecule type" value="Genomic_DNA"/>
</dbReference>
<evidence type="ECO:0000313" key="4">
    <source>
        <dbReference type="Proteomes" id="UP000287394"/>
    </source>
</evidence>
<dbReference type="PANTHER" id="PTHR15108">
    <property type="entry name" value="N-ACYLGLUCOSAMINE-2-EPIMERASE"/>
    <property type="match status" value="1"/>
</dbReference>
<dbReference type="InterPro" id="IPR008928">
    <property type="entry name" value="6-hairpin_glycosidase_sf"/>
</dbReference>
<dbReference type="SUPFAM" id="SSF48208">
    <property type="entry name" value="Six-hairpin glycosidases"/>
    <property type="match status" value="1"/>
</dbReference>
<keyword evidence="2" id="KW-0413">Isomerase</keyword>
<dbReference type="InterPro" id="IPR010819">
    <property type="entry name" value="AGE/CE"/>
</dbReference>
<dbReference type="InterPro" id="IPR012341">
    <property type="entry name" value="6hp_glycosidase-like_sf"/>
</dbReference>
<dbReference type="Proteomes" id="UP000287394">
    <property type="component" value="Chromosome"/>
</dbReference>
<evidence type="ECO:0000256" key="1">
    <source>
        <dbReference type="ARBA" id="ARBA00008558"/>
    </source>
</evidence>
<dbReference type="AlphaFoldDB" id="A0A402D428"/>
<dbReference type="RefSeq" id="WP_119324253.1">
    <property type="nucleotide sequence ID" value="NZ_AP025739.1"/>
</dbReference>
<keyword evidence="4" id="KW-1185">Reference proteome</keyword>
<dbReference type="Pfam" id="PF07221">
    <property type="entry name" value="GlcNAc_2-epim"/>
    <property type="match status" value="1"/>
</dbReference>
<dbReference type="OrthoDB" id="618431at2"/>
<accession>A0A402D428</accession>
<dbReference type="GO" id="GO:0005975">
    <property type="term" value="P:carbohydrate metabolic process"/>
    <property type="evidence" value="ECO:0007669"/>
    <property type="project" value="InterPro"/>
</dbReference>
<reference evidence="3 4" key="1">
    <citation type="journal article" date="2019" name="Int. J. Syst. Evol. Microbiol.">
        <title>Capsulimonas corticalis gen. nov., sp. nov., an aerobic capsulated bacterium, of a novel bacterial order, Capsulimonadales ord. nov., of the class Armatimonadia of the phylum Armatimonadetes.</title>
        <authorList>
            <person name="Li J."/>
            <person name="Kudo C."/>
            <person name="Tonouchi A."/>
        </authorList>
    </citation>
    <scope>NUCLEOTIDE SEQUENCE [LARGE SCALE GENOMIC DNA]</scope>
    <source>
        <strain evidence="3 4">AX-7</strain>
    </source>
</reference>
<protein>
    <submittedName>
        <fullName evidence="3">Uncharacterized protein</fullName>
    </submittedName>
</protein>
<dbReference type="KEGG" id="ccot:CCAX7_32590"/>
<dbReference type="GO" id="GO:0016853">
    <property type="term" value="F:isomerase activity"/>
    <property type="evidence" value="ECO:0007669"/>
    <property type="project" value="UniProtKB-KW"/>
</dbReference>
<proteinExistence type="inferred from homology"/>
<dbReference type="Gene3D" id="1.50.10.10">
    <property type="match status" value="1"/>
</dbReference>
<sequence>MQSAFSETTPDISAGGAGSDAAWAASLLRSLLDFWLGAASAKTGIFYPDLDRQWRRRESSGATLVSQCRLIYNFSRGFEVFGEMRYAAAAERGAEALARYFARPDGGYCWAISHEGRVIEETLDSYGHAFAILALSAAAKALDRPSLAAQAIAAWRFTDGAFVDRLGGVLWRVGTPNPPDEMRSQNPIMHLFEALMALCAVDPSGDARQGAACLLSFMRSLPGFERGRLIECYDTNWAPLPIQQGGVLNIGHQFEWALLLSDWYALTGEPWAAVTGRAFLETALSRGVDTDGGVWEACDPDGRLTAPQKELWPQCEAIRAMQRYVHPHHLPNAARPLRRTLDFYQHSFVDPIYGGLFASLSCDGTGRVHDKGNCWKLDYHSVNMCLEIIALPNKHEKAT</sequence>
<organism evidence="3 4">
    <name type="scientific">Capsulimonas corticalis</name>
    <dbReference type="NCBI Taxonomy" id="2219043"/>
    <lineage>
        <taxon>Bacteria</taxon>
        <taxon>Bacillati</taxon>
        <taxon>Armatimonadota</taxon>
        <taxon>Armatimonadia</taxon>
        <taxon>Capsulimonadales</taxon>
        <taxon>Capsulimonadaceae</taxon>
        <taxon>Capsulimonas</taxon>
    </lineage>
</organism>
<comment type="similarity">
    <text evidence="1">Belongs to the N-acylglucosamine 2-epimerase family.</text>
</comment>
<gene>
    <name evidence="3" type="ORF">CCAX7_32590</name>
</gene>
<evidence type="ECO:0000256" key="2">
    <source>
        <dbReference type="ARBA" id="ARBA00023235"/>
    </source>
</evidence>